<protein>
    <submittedName>
        <fullName evidence="1">Uncharacterized protein</fullName>
    </submittedName>
</protein>
<accession>I4H738</accession>
<comment type="caution">
    <text evidence="1">The sequence shown here is derived from an EMBL/GenBank/DDBJ whole genome shotgun (WGS) entry which is preliminary data.</text>
</comment>
<dbReference type="AlphaFoldDB" id="I4H738"/>
<gene>
    <name evidence="1" type="ORF">MICAF_3270002</name>
</gene>
<evidence type="ECO:0000313" key="1">
    <source>
        <dbReference type="EMBL" id="CCI17862.1"/>
    </source>
</evidence>
<sequence length="88" mass="10190">MSSTSVELDVQALFQNIGTQATKRYFLPRLGRVACFSRYKRQLRLLARILAWGGGGVKDSSEKLTKPCQDFPDYKDEWFCREGDRLRL</sequence>
<evidence type="ECO:0000313" key="2">
    <source>
        <dbReference type="Proteomes" id="UP000003613"/>
    </source>
</evidence>
<dbReference type="HOGENOM" id="CLU_2465563_0_0_3"/>
<name>I4H738_MICAE</name>
<dbReference type="Proteomes" id="UP000003613">
    <property type="component" value="Unassembled WGS sequence"/>
</dbReference>
<proteinExistence type="predicted"/>
<organism evidence="1 2">
    <name type="scientific">Microcystis aeruginosa PCC 9807</name>
    <dbReference type="NCBI Taxonomy" id="1160283"/>
    <lineage>
        <taxon>Bacteria</taxon>
        <taxon>Bacillati</taxon>
        <taxon>Cyanobacteriota</taxon>
        <taxon>Cyanophyceae</taxon>
        <taxon>Oscillatoriophycideae</taxon>
        <taxon>Chroococcales</taxon>
        <taxon>Microcystaceae</taxon>
        <taxon>Microcystis</taxon>
    </lineage>
</organism>
<dbReference type="EMBL" id="CAIM01000254">
    <property type="protein sequence ID" value="CCI17862.1"/>
    <property type="molecule type" value="Genomic_DNA"/>
</dbReference>
<reference evidence="1 2" key="1">
    <citation type="submission" date="2012-04" db="EMBL/GenBank/DDBJ databases">
        <authorList>
            <person name="Genoscope - CEA"/>
        </authorList>
    </citation>
    <scope>NUCLEOTIDE SEQUENCE [LARGE SCALE GENOMIC DNA]</scope>
    <source>
        <strain evidence="1 2">9807</strain>
    </source>
</reference>